<dbReference type="PROSITE" id="PS00156">
    <property type="entry name" value="OMPDECASE"/>
    <property type="match status" value="1"/>
</dbReference>
<keyword evidence="12" id="KW-0456">Lyase</keyword>
<dbReference type="InterPro" id="IPR013785">
    <property type="entry name" value="Aldolase_TIM"/>
</dbReference>
<evidence type="ECO:0000256" key="1">
    <source>
        <dbReference type="ARBA" id="ARBA00004861"/>
    </source>
</evidence>
<sequence length="475" mass="53309">MVSSLDKEKKELALRLYQISAFKFGSYTLKSGEISPVYFDLRVIISYPDVMQKLTDCIYKFIEDKEIQCDQLCGVPYTALPLATLLSVKMRQPMLIRRKEAKSYGTKKLIEGKFQLEETCLIIEDVVTTGSSILETTKDLRNEGLVVEDAIVVVDRQQGGSQHLDKNGIKMHSLFTLPYLINVLKDDNKINEELAKTLNDYISKPIENSKPKMSRLQMSFTKRADIAKNEVAKTLFKIMELKKTNLCLAADVTKTDEILNLAESLGPYICVLKTHVDIIEDFNDDFIKSLKGLAEKHNFMLMEDRKFADIGNTVSLQFSKGVYKISEWTDLLTAHSLPGSGILKGLKSAMSNKNQLGIFLLAEMSSEGNLLSKEYSGQTMDMIKDFSDIVAGIVAQTPNLIDDAGLIQLSPGCRLEESGDDFGQKYNTPEYIINEKGGDIAVVGRGIIESKNPVEVAKTYRDRLWAAYENRLNIN</sequence>
<name>A0A9N9S0E3_9DIPT</name>
<dbReference type="SUPFAM" id="SSF51366">
    <property type="entry name" value="Ribulose-phoshate binding barrel"/>
    <property type="match status" value="1"/>
</dbReference>
<evidence type="ECO:0000256" key="12">
    <source>
        <dbReference type="ARBA" id="ARBA00023239"/>
    </source>
</evidence>
<keyword evidence="13" id="KW-0511">Multifunctional enzyme</keyword>
<dbReference type="CDD" id="cd06223">
    <property type="entry name" value="PRTases_typeI"/>
    <property type="match status" value="1"/>
</dbReference>
<dbReference type="InterPro" id="IPR011060">
    <property type="entry name" value="RibuloseP-bd_barrel"/>
</dbReference>
<dbReference type="OrthoDB" id="10263753at2759"/>
<protein>
    <recommendedName>
        <fullName evidence="7">Uridine 5'-monophosphate synthase</fullName>
        <ecNumber evidence="5">2.4.2.10</ecNumber>
        <ecNumber evidence="6">4.1.1.23</ecNumber>
    </recommendedName>
</protein>
<evidence type="ECO:0000256" key="3">
    <source>
        <dbReference type="ARBA" id="ARBA00006221"/>
    </source>
</evidence>
<dbReference type="Gene3D" id="3.40.50.2020">
    <property type="match status" value="1"/>
</dbReference>
<evidence type="ECO:0000313" key="17">
    <source>
        <dbReference type="EMBL" id="CAG9806236.1"/>
    </source>
</evidence>
<evidence type="ECO:0000256" key="13">
    <source>
        <dbReference type="ARBA" id="ARBA00023268"/>
    </source>
</evidence>
<evidence type="ECO:0000259" key="16">
    <source>
        <dbReference type="SMART" id="SM00934"/>
    </source>
</evidence>
<evidence type="ECO:0000256" key="9">
    <source>
        <dbReference type="ARBA" id="ARBA00022679"/>
    </source>
</evidence>
<dbReference type="GO" id="GO:0004590">
    <property type="term" value="F:orotidine-5'-phosphate decarboxylase activity"/>
    <property type="evidence" value="ECO:0007669"/>
    <property type="project" value="UniProtKB-EC"/>
</dbReference>
<evidence type="ECO:0000256" key="7">
    <source>
        <dbReference type="ARBA" id="ARBA00015047"/>
    </source>
</evidence>
<comment type="pathway">
    <text evidence="1">Pyrimidine metabolism; UMP biosynthesis via de novo pathway; UMP from orotate: step 2/2.</text>
</comment>
<dbReference type="NCBIfam" id="TIGR01740">
    <property type="entry name" value="pyrF"/>
    <property type="match status" value="1"/>
</dbReference>
<reference evidence="17" key="1">
    <citation type="submission" date="2022-01" db="EMBL/GenBank/DDBJ databases">
        <authorList>
            <person name="King R."/>
        </authorList>
    </citation>
    <scope>NUCLEOTIDE SEQUENCE</scope>
</reference>
<feature type="binding site" evidence="15">
    <location>
        <position position="273"/>
    </location>
    <ligand>
        <name>substrate</name>
    </ligand>
</feature>
<keyword evidence="11" id="KW-0665">Pyrimidine biosynthesis</keyword>
<dbReference type="InterPro" id="IPR023031">
    <property type="entry name" value="OPRT"/>
</dbReference>
<keyword evidence="8" id="KW-0328">Glycosyltransferase</keyword>
<reference evidence="17" key="2">
    <citation type="submission" date="2022-10" db="EMBL/GenBank/DDBJ databases">
        <authorList>
            <consortium name="ENA_rothamsted_submissions"/>
            <consortium name="culmorum"/>
            <person name="King R."/>
        </authorList>
    </citation>
    <scope>NUCLEOTIDE SEQUENCE</scope>
</reference>
<feature type="binding site" evidence="15">
    <location>
        <position position="365"/>
    </location>
    <ligand>
        <name>substrate</name>
    </ligand>
</feature>
<feature type="domain" description="Orotidine 5'-phosphate decarboxylase" evidence="16">
    <location>
        <begin position="245"/>
        <end position="460"/>
    </location>
</feature>
<dbReference type="GO" id="GO:0004588">
    <property type="term" value="F:orotate phosphoribosyltransferase activity"/>
    <property type="evidence" value="ECO:0007669"/>
    <property type="project" value="UniProtKB-EC"/>
</dbReference>
<dbReference type="SMART" id="SM00934">
    <property type="entry name" value="OMPdecase"/>
    <property type="match status" value="1"/>
</dbReference>
<dbReference type="CDD" id="cd04725">
    <property type="entry name" value="OMP_decarboxylase_like"/>
    <property type="match status" value="1"/>
</dbReference>
<evidence type="ECO:0000256" key="11">
    <source>
        <dbReference type="ARBA" id="ARBA00022975"/>
    </source>
</evidence>
<comment type="similarity">
    <text evidence="3">In the N-terminal section; belongs to the purine/pyrimidine phosphoribosyltransferase family.</text>
</comment>
<proteinExistence type="inferred from homology"/>
<evidence type="ECO:0000256" key="15">
    <source>
        <dbReference type="PIRSR" id="PIRSR614732-2"/>
    </source>
</evidence>
<dbReference type="InterPro" id="IPR000836">
    <property type="entry name" value="PRTase_dom"/>
</dbReference>
<evidence type="ECO:0000256" key="4">
    <source>
        <dbReference type="ARBA" id="ARBA00009769"/>
    </source>
</evidence>
<feature type="binding site" evidence="15">
    <location>
        <position position="424"/>
    </location>
    <ligand>
        <name>substrate</name>
    </ligand>
</feature>
<dbReference type="FunFam" id="3.40.50.2020:FF:000025">
    <property type="entry name" value="Uridine monophosphate synthetase"/>
    <property type="match status" value="1"/>
</dbReference>
<evidence type="ECO:0000256" key="2">
    <source>
        <dbReference type="ARBA" id="ARBA00004889"/>
    </source>
</evidence>
<evidence type="ECO:0000256" key="5">
    <source>
        <dbReference type="ARBA" id="ARBA00011971"/>
    </source>
</evidence>
<dbReference type="InterPro" id="IPR001754">
    <property type="entry name" value="OMPdeCOase_dom"/>
</dbReference>
<dbReference type="HAMAP" id="MF_01208">
    <property type="entry name" value="PyrE"/>
    <property type="match status" value="1"/>
</dbReference>
<dbReference type="PANTHER" id="PTHR19278">
    <property type="entry name" value="OROTATE PHOSPHORIBOSYLTRANSFERASE"/>
    <property type="match status" value="1"/>
</dbReference>
<feature type="active site" description="For OMPdecase activity" evidence="14">
    <location>
        <position position="304"/>
    </location>
</feature>
<dbReference type="InterPro" id="IPR018089">
    <property type="entry name" value="OMPdecase_AS"/>
</dbReference>
<dbReference type="InterPro" id="IPR029057">
    <property type="entry name" value="PRTase-like"/>
</dbReference>
<dbReference type="EC" id="4.1.1.23" evidence="6"/>
<keyword evidence="18" id="KW-1185">Reference proteome</keyword>
<evidence type="ECO:0000256" key="8">
    <source>
        <dbReference type="ARBA" id="ARBA00022676"/>
    </source>
</evidence>
<evidence type="ECO:0000313" key="18">
    <source>
        <dbReference type="Proteomes" id="UP001153620"/>
    </source>
</evidence>
<feature type="active site" description="For OMPdecase activity" evidence="14">
    <location>
        <position position="309"/>
    </location>
</feature>
<feature type="binding site" evidence="15">
    <location>
        <position position="414"/>
    </location>
    <ligand>
        <name>substrate</name>
    </ligand>
</feature>
<feature type="binding site" evidence="15">
    <location>
        <position position="445"/>
    </location>
    <ligand>
        <name>substrate</name>
    </ligand>
</feature>
<dbReference type="GO" id="GO:0006207">
    <property type="term" value="P:'de novo' pyrimidine nucleobase biosynthetic process"/>
    <property type="evidence" value="ECO:0007669"/>
    <property type="project" value="InterPro"/>
</dbReference>
<evidence type="ECO:0000256" key="10">
    <source>
        <dbReference type="ARBA" id="ARBA00022793"/>
    </source>
</evidence>
<gene>
    <name evidence="17" type="ORF">CHIRRI_LOCUS9096</name>
</gene>
<dbReference type="SUPFAM" id="SSF53271">
    <property type="entry name" value="PRTase-like"/>
    <property type="match status" value="1"/>
</dbReference>
<comment type="pathway">
    <text evidence="2">Pyrimidine metabolism; UMP biosynthesis via de novo pathway; UMP from orotate: step 1/2.</text>
</comment>
<keyword evidence="9" id="KW-0808">Transferase</keyword>
<dbReference type="NCBIfam" id="TIGR00336">
    <property type="entry name" value="pyrE"/>
    <property type="match status" value="1"/>
</dbReference>
<accession>A0A9N9S0E3</accession>
<dbReference type="GO" id="GO:0044205">
    <property type="term" value="P:'de novo' UMP biosynthetic process"/>
    <property type="evidence" value="ECO:0007669"/>
    <property type="project" value="InterPro"/>
</dbReference>
<feature type="active site" description="For OMPdecase activity" evidence="14">
    <location>
        <position position="306"/>
    </location>
</feature>
<feature type="binding site" evidence="15">
    <location>
        <position position="444"/>
    </location>
    <ligand>
        <name>substrate</name>
    </ligand>
</feature>
<dbReference type="EC" id="2.4.2.10" evidence="5"/>
<dbReference type="PANTHER" id="PTHR19278:SF9">
    <property type="entry name" value="URIDINE 5'-MONOPHOSPHATE SYNTHASE"/>
    <property type="match status" value="1"/>
</dbReference>
<dbReference type="Proteomes" id="UP001153620">
    <property type="component" value="Chromosome 2"/>
</dbReference>
<dbReference type="FunFam" id="3.20.20.70:FF:000245">
    <property type="entry name" value="Bifunctional UMP-synthetase"/>
    <property type="match status" value="1"/>
</dbReference>
<dbReference type="EMBL" id="OU895878">
    <property type="protein sequence ID" value="CAG9806236.1"/>
    <property type="molecule type" value="Genomic_DNA"/>
</dbReference>
<dbReference type="Pfam" id="PF00215">
    <property type="entry name" value="OMPdecase"/>
    <property type="match status" value="1"/>
</dbReference>
<dbReference type="Gene3D" id="3.20.20.70">
    <property type="entry name" value="Aldolase class I"/>
    <property type="match status" value="1"/>
</dbReference>
<keyword evidence="10" id="KW-0210">Decarboxylase</keyword>
<evidence type="ECO:0000256" key="6">
    <source>
        <dbReference type="ARBA" id="ARBA00012321"/>
    </source>
</evidence>
<evidence type="ECO:0000256" key="14">
    <source>
        <dbReference type="PIRSR" id="PIRSR614732-1"/>
    </source>
</evidence>
<organism evidence="17 18">
    <name type="scientific">Chironomus riparius</name>
    <dbReference type="NCBI Taxonomy" id="315576"/>
    <lineage>
        <taxon>Eukaryota</taxon>
        <taxon>Metazoa</taxon>
        <taxon>Ecdysozoa</taxon>
        <taxon>Arthropoda</taxon>
        <taxon>Hexapoda</taxon>
        <taxon>Insecta</taxon>
        <taxon>Pterygota</taxon>
        <taxon>Neoptera</taxon>
        <taxon>Endopterygota</taxon>
        <taxon>Diptera</taxon>
        <taxon>Nematocera</taxon>
        <taxon>Chironomoidea</taxon>
        <taxon>Chironomidae</taxon>
        <taxon>Chironominae</taxon>
        <taxon>Chironomus</taxon>
    </lineage>
</organism>
<feature type="binding site" evidence="15">
    <location>
        <position position="251"/>
    </location>
    <ligand>
        <name>substrate</name>
    </ligand>
</feature>
<dbReference type="InterPro" id="IPR004467">
    <property type="entry name" value="Or_phspho_trans_dom"/>
</dbReference>
<dbReference type="AlphaFoldDB" id="A0A9N9S0E3"/>
<comment type="similarity">
    <text evidence="4">In the C-terminal section; belongs to the OMP decarboxylase family.</text>
</comment>
<dbReference type="InterPro" id="IPR014732">
    <property type="entry name" value="OMPdecase"/>
</dbReference>